<sequence>MNTRRQVVPALAALSTALLGAALLGQVAAGGAGAPAAAATPSSLTFDAQKYTLGSVVVDGRTVQYRAYENILYVTNPVDRKYQSMNVYVPVQYFAGQSVGGYTASTAPIFLPNEVGGYMPGLPGTPTANMGGDAIRAALAHGYVVASPGARGRTGKDASGRFTGKAPAAIVDLKAAVAYLHFNDARMPGNAERIVSNGTSAGGALSALLGASGDNRDYQPYLKALGAAPASTAIYAVSAYCPITNLEHADAAYEWQFSGVNDYEQLKFAMDTDYKMQRTLVKGTLTAAQIAVSNDLKAQFIPYLNGLHLRNGAQPLTLDASGNGTFRTYVASLIRDSAQKALDAGTDLSKVTYLTVKDGRVTDVDFGAYARSILRMKTPAAFDGLSLENGENDEFGTATVAARHFTAYSQQHTAVPATQADPLTVKLMNPMAYVQAPGTRTAAHWRIRVGTADKDTSLAVSAILATTLRASGRSVDYALPWNVPHSGDYDLPELFRWIDTAVK</sequence>
<keyword evidence="1" id="KW-0732">Signal</keyword>
<dbReference type="Gene3D" id="3.40.50.1820">
    <property type="entry name" value="alpha/beta hydrolase"/>
    <property type="match status" value="1"/>
</dbReference>
<feature type="domain" description="BD-FAE-like" evidence="2">
    <location>
        <begin position="132"/>
        <end position="259"/>
    </location>
</feature>
<dbReference type="Pfam" id="PF20434">
    <property type="entry name" value="BD-FAE"/>
    <property type="match status" value="1"/>
</dbReference>
<proteinExistence type="predicted"/>
<name>A0A917UQN1_9DEIO</name>
<dbReference type="AlphaFoldDB" id="A0A917UQN1"/>
<evidence type="ECO:0000313" key="4">
    <source>
        <dbReference type="Proteomes" id="UP000635726"/>
    </source>
</evidence>
<dbReference type="EMBL" id="BMOE01000006">
    <property type="protein sequence ID" value="GGJ76572.1"/>
    <property type="molecule type" value="Genomic_DNA"/>
</dbReference>
<dbReference type="RefSeq" id="WP_229670932.1">
    <property type="nucleotide sequence ID" value="NZ_BMOE01000006.1"/>
</dbReference>
<evidence type="ECO:0000313" key="3">
    <source>
        <dbReference type="EMBL" id="GGJ76572.1"/>
    </source>
</evidence>
<dbReference type="PROSITE" id="PS51318">
    <property type="entry name" value="TAT"/>
    <property type="match status" value="1"/>
</dbReference>
<organism evidence="3 4">
    <name type="scientific">Deinococcus aquiradiocola</name>
    <dbReference type="NCBI Taxonomy" id="393059"/>
    <lineage>
        <taxon>Bacteria</taxon>
        <taxon>Thermotogati</taxon>
        <taxon>Deinococcota</taxon>
        <taxon>Deinococci</taxon>
        <taxon>Deinococcales</taxon>
        <taxon>Deinococcaceae</taxon>
        <taxon>Deinococcus</taxon>
    </lineage>
</organism>
<keyword evidence="3" id="KW-0378">Hydrolase</keyword>
<dbReference type="GO" id="GO:0016787">
    <property type="term" value="F:hydrolase activity"/>
    <property type="evidence" value="ECO:0007669"/>
    <property type="project" value="UniProtKB-KW"/>
</dbReference>
<dbReference type="InterPro" id="IPR006311">
    <property type="entry name" value="TAT_signal"/>
</dbReference>
<dbReference type="SUPFAM" id="SSF53474">
    <property type="entry name" value="alpha/beta-Hydrolases"/>
    <property type="match status" value="1"/>
</dbReference>
<comment type="caution">
    <text evidence="3">The sequence shown here is derived from an EMBL/GenBank/DDBJ whole genome shotgun (WGS) entry which is preliminary data.</text>
</comment>
<feature type="signal peptide" evidence="1">
    <location>
        <begin position="1"/>
        <end position="21"/>
    </location>
</feature>
<keyword evidence="4" id="KW-1185">Reference proteome</keyword>
<dbReference type="NCBIfam" id="NF041556">
    <property type="entry name" value="tannase_B"/>
    <property type="match status" value="1"/>
</dbReference>
<dbReference type="InterPro" id="IPR048124">
    <property type="entry name" value="Tannase_B"/>
</dbReference>
<reference evidence="3" key="2">
    <citation type="submission" date="2020-09" db="EMBL/GenBank/DDBJ databases">
        <authorList>
            <person name="Sun Q."/>
            <person name="Ohkuma M."/>
        </authorList>
    </citation>
    <scope>NUCLEOTIDE SEQUENCE</scope>
    <source>
        <strain evidence="3">JCM 14371</strain>
    </source>
</reference>
<feature type="chain" id="PRO_5036972598" evidence="1">
    <location>
        <begin position="22"/>
        <end position="503"/>
    </location>
</feature>
<dbReference type="InterPro" id="IPR029058">
    <property type="entry name" value="AB_hydrolase_fold"/>
</dbReference>
<accession>A0A917UQN1</accession>
<protein>
    <submittedName>
        <fullName evidence="3">Alpha/beta hydrolase</fullName>
    </submittedName>
</protein>
<dbReference type="Proteomes" id="UP000635726">
    <property type="component" value="Unassembled WGS sequence"/>
</dbReference>
<gene>
    <name evidence="3" type="ORF">GCM10008939_20890</name>
</gene>
<dbReference type="InterPro" id="IPR049492">
    <property type="entry name" value="BD-FAE-like_dom"/>
</dbReference>
<reference evidence="3" key="1">
    <citation type="journal article" date="2014" name="Int. J. Syst. Evol. Microbiol.">
        <title>Complete genome sequence of Corynebacterium casei LMG S-19264T (=DSM 44701T), isolated from a smear-ripened cheese.</title>
        <authorList>
            <consortium name="US DOE Joint Genome Institute (JGI-PGF)"/>
            <person name="Walter F."/>
            <person name="Albersmeier A."/>
            <person name="Kalinowski J."/>
            <person name="Ruckert C."/>
        </authorList>
    </citation>
    <scope>NUCLEOTIDE SEQUENCE</scope>
    <source>
        <strain evidence="3">JCM 14371</strain>
    </source>
</reference>
<evidence type="ECO:0000256" key="1">
    <source>
        <dbReference type="SAM" id="SignalP"/>
    </source>
</evidence>
<evidence type="ECO:0000259" key="2">
    <source>
        <dbReference type="Pfam" id="PF20434"/>
    </source>
</evidence>